<feature type="signal peptide" evidence="2">
    <location>
        <begin position="1"/>
        <end position="27"/>
    </location>
</feature>
<dbReference type="AlphaFoldDB" id="A0A127Z3T2"/>
<accession>A0A127Z3T2</accession>
<evidence type="ECO:0000256" key="1">
    <source>
        <dbReference type="SAM" id="MobiDB-lite"/>
    </source>
</evidence>
<dbReference type="EMBL" id="LK056678">
    <property type="protein sequence ID" value="CDR88446.1"/>
    <property type="molecule type" value="Genomic_DNA"/>
</dbReference>
<reference evidence="3" key="1">
    <citation type="submission" date="2014-06" db="EMBL/GenBank/DDBJ databases">
        <authorList>
            <person name="Ju J."/>
            <person name="Zhang J."/>
        </authorList>
    </citation>
    <scope>NUCLEOTIDE SEQUENCE</scope>
    <source>
        <strain evidence="3">SscI8</strain>
    </source>
</reference>
<feature type="region of interest" description="Disordered" evidence="1">
    <location>
        <begin position="32"/>
        <end position="56"/>
    </location>
</feature>
<dbReference type="OrthoDB" id="2553257at2759"/>
<gene>
    <name evidence="3" type="ORF">SPSC_04273</name>
</gene>
<evidence type="ECO:0000256" key="2">
    <source>
        <dbReference type="SAM" id="SignalP"/>
    </source>
</evidence>
<protein>
    <submittedName>
        <fullName evidence="3">Related to Mig1 protein</fullName>
    </submittedName>
</protein>
<feature type="compositionally biased region" description="Low complexity" evidence="1">
    <location>
        <begin position="37"/>
        <end position="47"/>
    </location>
</feature>
<keyword evidence="2" id="KW-0732">Signal</keyword>
<name>A0A127Z3T2_9BASI</name>
<sequence>MLSRQKPIIALSCFLLLSLQLVFQVHCVEEEAPPPKTATTPPKEAGAGTSGSGGSRGTLGDGYVPYAAFSTFGKPIGPGMCNLTPLVVDTGKFDKLCGPNSNPNWPCFTHEDNSEDDLTMVNVEPWLKPLNMTEAIIARDSKSFTLKDPSNAFIITYQRPGGVSLIYYDYDPKTGCFNVHLNGRLNQRIHISTTNHDYRDLDTMNYLMTGKRICSKWVNIATRKRDDFNDFIKGNDGKNI</sequence>
<evidence type="ECO:0000313" key="3">
    <source>
        <dbReference type="EMBL" id="CDR88446.1"/>
    </source>
</evidence>
<feature type="chain" id="PRO_5007281098" evidence="2">
    <location>
        <begin position="28"/>
        <end position="240"/>
    </location>
</feature>
<proteinExistence type="predicted"/>
<organism evidence="3">
    <name type="scientific">Sporisorium scitamineum</name>
    <dbReference type="NCBI Taxonomy" id="49012"/>
    <lineage>
        <taxon>Eukaryota</taxon>
        <taxon>Fungi</taxon>
        <taxon>Dikarya</taxon>
        <taxon>Basidiomycota</taxon>
        <taxon>Ustilaginomycotina</taxon>
        <taxon>Ustilaginomycetes</taxon>
        <taxon>Ustilaginales</taxon>
        <taxon>Ustilaginaceae</taxon>
        <taxon>Sporisorium</taxon>
    </lineage>
</organism>